<gene>
    <name evidence="1" type="ORF">B8V81_1662</name>
</gene>
<dbReference type="Proteomes" id="UP000234789">
    <property type="component" value="Unassembled WGS sequence"/>
</dbReference>
<sequence length="60" mass="6630">MIIYGKTSCACRYMKQEGIAHGPERVPDIGSGRTEAFRNDQSRRAVRVPIRIGAVPVSRA</sequence>
<comment type="caution">
    <text evidence="1">The sequence shown here is derived from an EMBL/GenBank/DDBJ whole genome shotgun (WGS) entry which is preliminary data.</text>
</comment>
<dbReference type="EMBL" id="NFEZ01000003">
    <property type="protein sequence ID" value="PLT47438.1"/>
    <property type="molecule type" value="Genomic_DNA"/>
</dbReference>
<name>A0A2N5NAT8_9BACL</name>
<evidence type="ECO:0000313" key="2">
    <source>
        <dbReference type="Proteomes" id="UP000234789"/>
    </source>
</evidence>
<accession>A0A2N5NAT8</accession>
<proteinExistence type="predicted"/>
<protein>
    <submittedName>
        <fullName evidence="1">Uncharacterized protein</fullName>
    </submittedName>
</protein>
<reference evidence="1 2" key="1">
    <citation type="submission" date="2017-05" db="EMBL/GenBank/DDBJ databases">
        <title>Functional genome analysis of Paenibacillus pasadenensis strain R16: insights on endophytic life style and antifungal activity.</title>
        <authorList>
            <person name="Passera A."/>
            <person name="Marcolungo L."/>
            <person name="Casati P."/>
            <person name="Brasca M."/>
            <person name="Quaglino F."/>
            <person name="Delledonne M."/>
        </authorList>
    </citation>
    <scope>NUCLEOTIDE SEQUENCE [LARGE SCALE GENOMIC DNA]</scope>
    <source>
        <strain evidence="1 2">R16</strain>
    </source>
</reference>
<dbReference type="AlphaFoldDB" id="A0A2N5NAT8"/>
<keyword evidence="2" id="KW-1185">Reference proteome</keyword>
<organism evidence="1 2">
    <name type="scientific">Paenibacillus pasadenensis</name>
    <dbReference type="NCBI Taxonomy" id="217090"/>
    <lineage>
        <taxon>Bacteria</taxon>
        <taxon>Bacillati</taxon>
        <taxon>Bacillota</taxon>
        <taxon>Bacilli</taxon>
        <taxon>Bacillales</taxon>
        <taxon>Paenibacillaceae</taxon>
        <taxon>Paenibacillus</taxon>
    </lineage>
</organism>
<evidence type="ECO:0000313" key="1">
    <source>
        <dbReference type="EMBL" id="PLT47438.1"/>
    </source>
</evidence>